<dbReference type="Proteomes" id="UP000006548">
    <property type="component" value="Chromosome 5"/>
</dbReference>
<evidence type="ECO:0000313" key="5">
    <source>
        <dbReference type="Proteomes" id="UP000006548"/>
    </source>
</evidence>
<evidence type="ECO:0000256" key="1">
    <source>
        <dbReference type="SAM" id="MobiDB-lite"/>
    </source>
</evidence>
<evidence type="ECO:0000256" key="2">
    <source>
        <dbReference type="SAM" id="SignalP"/>
    </source>
</evidence>
<gene>
    <name evidence="3 4" type="ordered locus">At5g50443</name>
</gene>
<dbReference type="OMA" id="PIQNKRG"/>
<feature type="region of interest" description="Disordered" evidence="1">
    <location>
        <begin position="45"/>
        <end position="83"/>
    </location>
</feature>
<dbReference type="RefSeq" id="NP_001330037.1">
    <property type="nucleotide sequence ID" value="NM_001344894.1"/>
</dbReference>
<keyword evidence="2" id="KW-0732">Signal</keyword>
<keyword evidence="5" id="KW-1185">Reference proteome</keyword>
<reference evidence="5" key="2">
    <citation type="journal article" date="2017" name="Plant J.">
        <title>Araport11: a complete reannotation of the Arabidopsis thaliana reference genome.</title>
        <authorList>
            <person name="Cheng C.Y."/>
            <person name="Krishnakumar V."/>
            <person name="Chan A.P."/>
            <person name="Thibaud-Nissen F."/>
            <person name="Schobel S."/>
            <person name="Town C.D."/>
        </authorList>
    </citation>
    <scope>GENOME REANNOTATION</scope>
    <source>
        <strain evidence="5">cv. Columbia</strain>
    </source>
</reference>
<dbReference type="SMR" id="A0A178UQR8"/>
<proteinExistence type="predicted"/>
<dbReference type="Araport" id="AT5G50443"/>
<feature type="signal peptide" evidence="2">
    <location>
        <begin position="1"/>
        <end position="30"/>
    </location>
</feature>
<name>A0A178UQR8_ARATH</name>
<dbReference type="KEGG" id="ath:AT5G50443"/>
<feature type="chain" id="PRO_5030024032" evidence="2">
    <location>
        <begin position="31"/>
        <end position="83"/>
    </location>
</feature>
<organism evidence="4 5">
    <name type="scientific">Arabidopsis thaliana</name>
    <name type="common">Mouse-ear cress</name>
    <dbReference type="NCBI Taxonomy" id="3702"/>
    <lineage>
        <taxon>Eukaryota</taxon>
        <taxon>Viridiplantae</taxon>
        <taxon>Streptophyta</taxon>
        <taxon>Embryophyta</taxon>
        <taxon>Tracheophyta</taxon>
        <taxon>Spermatophyta</taxon>
        <taxon>Magnoliopsida</taxon>
        <taxon>eudicotyledons</taxon>
        <taxon>Gunneridae</taxon>
        <taxon>Pentapetalae</taxon>
        <taxon>rosids</taxon>
        <taxon>malvids</taxon>
        <taxon>Brassicales</taxon>
        <taxon>Brassicaceae</taxon>
        <taxon>Camelineae</taxon>
        <taxon>Arabidopsis</taxon>
    </lineage>
</organism>
<dbReference type="AlphaFoldDB" id="A0A178UQR8"/>
<dbReference type="EMBL" id="CP002688">
    <property type="protein sequence ID" value="ANM68269.1"/>
    <property type="molecule type" value="Genomic_DNA"/>
</dbReference>
<accession>A0A178UQR8</accession>
<sequence>MKRFHPSRSISIALFLVLLAFFSSKFHIEGHRDLRDLQISKEMKQKSLGGEGDSLRKIPRSRYSPIQNKRGPSRKHQITSHEP</sequence>
<accession>A0A1P8B9K5</accession>
<evidence type="ECO:0000313" key="3">
    <source>
        <dbReference type="Araport" id="AT5G50443"/>
    </source>
</evidence>
<keyword evidence="4" id="KW-0472">Membrane</keyword>
<reference evidence="4 5" key="1">
    <citation type="journal article" date="2000" name="Nature">
        <title>Sequence and analysis of chromosome 5 of the plant Arabidopsis thaliana.</title>
        <authorList>
            <consortium name="Kazusa DNA Research Institute"/>
            <consortium name="Cold Spring Harbor and Washington University in St Louis Sequencing Consortium"/>
            <consortium name="European Union Arabidopsis Genome Sequencing Consortium"/>
            <person name="Tabata S."/>
            <person name="Kaneko T."/>
            <person name="Nakamura Y."/>
            <person name="Kotani H."/>
            <person name="Kato T."/>
            <person name="Asamizu E."/>
            <person name="Miyajima N."/>
            <person name="Sasamoto S."/>
            <person name="Kimura T."/>
            <person name="Hosouchi T."/>
            <person name="Kawashima K."/>
            <person name="Kohara M."/>
            <person name="Matsumoto M."/>
            <person name="Matsuno A."/>
            <person name="Muraki A."/>
            <person name="Nakayama S."/>
            <person name="Nakazaki N."/>
            <person name="Naruo K."/>
            <person name="Okumura S."/>
            <person name="Shinpo S."/>
            <person name="Takeuchi C."/>
            <person name="Wada T."/>
            <person name="Watanabe A."/>
            <person name="Yamada M."/>
            <person name="Yasuda M."/>
            <person name="Sato S."/>
            <person name="de la Bastide M."/>
            <person name="Huang E."/>
            <person name="Spiegel L."/>
            <person name="Gnoj L."/>
            <person name="O'Shaughnessy A."/>
            <person name="Preston R."/>
            <person name="Habermann K."/>
            <person name="Murray J."/>
            <person name="Johnson D."/>
            <person name="Rohlfing T."/>
            <person name="Nelson J."/>
            <person name="Stoneking T."/>
            <person name="Pepin K."/>
            <person name="Spieth J."/>
            <person name="Sekhon M."/>
            <person name="Armstrong J."/>
            <person name="Becker M."/>
            <person name="Belter E."/>
            <person name="Cordum H."/>
            <person name="Cordes M."/>
            <person name="Courtney L."/>
            <person name="Courtney W."/>
            <person name="Dante M."/>
            <person name="Du H."/>
            <person name="Edwards J."/>
            <person name="Fryman J."/>
            <person name="Haakensen B."/>
            <person name="Lamar E."/>
            <person name="Latreille P."/>
            <person name="Leonard S."/>
            <person name="Meyer R."/>
            <person name="Mulvaney E."/>
            <person name="Ozersky P."/>
            <person name="Riley A."/>
            <person name="Strowmatt C."/>
            <person name="Wagner-McPherson C."/>
            <person name="Wollam A."/>
            <person name="Yoakum M."/>
            <person name="Bell M."/>
            <person name="Dedhia N."/>
            <person name="Parnell L."/>
            <person name="Shah R."/>
            <person name="Rodriguez M."/>
            <person name="See L.H."/>
            <person name="Vil D."/>
            <person name="Baker J."/>
            <person name="Kirchoff K."/>
            <person name="Toth K."/>
            <person name="King L."/>
            <person name="Bahret A."/>
            <person name="Miller B."/>
            <person name="Marra M."/>
            <person name="Martienssen R."/>
            <person name="McCombie W.R."/>
            <person name="Wilson R.K."/>
            <person name="Murphy G."/>
            <person name="Bancroft I."/>
            <person name="Volckaert G."/>
            <person name="Wambutt R."/>
            <person name="Dusterhoft A."/>
            <person name="Stiekema W."/>
            <person name="Pohl T."/>
            <person name="Entian K.D."/>
            <person name="Terryn N."/>
            <person name="Hartley N."/>
            <person name="Bent E."/>
            <person name="Johnson S."/>
            <person name="Langham S.A."/>
            <person name="McCullagh B."/>
            <person name="Robben J."/>
            <person name="Grymonprez B."/>
            <person name="Zimmermann W."/>
            <person name="Ramsperger U."/>
            <person name="Wedler H."/>
            <person name="Balke K."/>
            <person name="Wedler E."/>
            <person name="Peters S."/>
            <person name="van Staveren M."/>
            <person name="Dirkse W."/>
            <person name="Mooijman P."/>
            <person name="Lankhorst R.K."/>
            <person name="Weitzenegger T."/>
            <person name="Bothe G."/>
            <person name="Rose M."/>
            <person name="Hauf J."/>
            <person name="Berneiser S."/>
            <person name="Hempel S."/>
            <person name="Feldpausch M."/>
            <person name="Lamberth S."/>
            <person name="Villarroel R."/>
            <person name="Gielen J."/>
            <person name="Ardiles W."/>
            <person name="Bents O."/>
            <person name="Lemcke K."/>
            <person name="Kolesov G."/>
            <person name="Mayer K."/>
            <person name="Rudd S."/>
            <person name="Schoof H."/>
            <person name="Schueller C."/>
            <person name="Zaccaria P."/>
            <person name="Mewes H.W."/>
            <person name="Bevan M."/>
            <person name="Fransz P."/>
        </authorList>
    </citation>
    <scope>NUCLEOTIDE SEQUENCE [LARGE SCALE GENOMIC DNA]</scope>
    <source>
        <strain evidence="5">cv. Columbia</strain>
    </source>
</reference>
<dbReference type="InParanoid" id="A0A178UQR8"/>
<protein>
    <submittedName>
        <fullName evidence="4">Transmembrane protein</fullName>
    </submittedName>
</protein>
<dbReference type="ExpressionAtlas" id="A0A178UQR8">
    <property type="expression patterns" value="baseline and differential"/>
</dbReference>
<feature type="compositionally biased region" description="Basic residues" evidence="1">
    <location>
        <begin position="71"/>
        <end position="83"/>
    </location>
</feature>
<dbReference type="TAIR" id="AT5G50443"/>
<dbReference type="OrthoDB" id="1110159at2759"/>
<keyword evidence="4" id="KW-0812">Transmembrane</keyword>
<evidence type="ECO:0000313" key="4">
    <source>
        <dbReference type="EMBL" id="ANM68269.1"/>
    </source>
</evidence>
<dbReference type="GeneID" id="28721260"/>